<dbReference type="Pfam" id="PF07733">
    <property type="entry name" value="DNA_pol3_alpha"/>
    <property type="match status" value="1"/>
</dbReference>
<dbReference type="Gene3D" id="1.10.150.870">
    <property type="match status" value="1"/>
</dbReference>
<dbReference type="GO" id="GO:0003887">
    <property type="term" value="F:DNA-directed DNA polymerase activity"/>
    <property type="evidence" value="ECO:0007669"/>
    <property type="project" value="UniProtKB-KW"/>
</dbReference>
<dbReference type="InterPro" id="IPR003141">
    <property type="entry name" value="Pol/His_phosphatase_N"/>
</dbReference>
<dbReference type="HOGENOM" id="CLU_001600_0_0_9"/>
<dbReference type="STRING" id="335541.Swol_2043"/>
<organism evidence="12 13">
    <name type="scientific">Syntrophomonas wolfei subsp. wolfei (strain DSM 2245B / Goettingen)</name>
    <dbReference type="NCBI Taxonomy" id="335541"/>
    <lineage>
        <taxon>Bacteria</taxon>
        <taxon>Bacillati</taxon>
        <taxon>Bacillota</taxon>
        <taxon>Clostridia</taxon>
        <taxon>Eubacteriales</taxon>
        <taxon>Syntrophomonadaceae</taxon>
        <taxon>Syntrophomonas</taxon>
    </lineage>
</organism>
<evidence type="ECO:0000256" key="7">
    <source>
        <dbReference type="ARBA" id="ARBA00022705"/>
    </source>
</evidence>
<keyword evidence="5 12" id="KW-0808">Transferase</keyword>
<dbReference type="SUPFAM" id="SSF89550">
    <property type="entry name" value="PHP domain-like"/>
    <property type="match status" value="1"/>
</dbReference>
<evidence type="ECO:0000256" key="9">
    <source>
        <dbReference type="ARBA" id="ARBA00025611"/>
    </source>
</evidence>
<evidence type="ECO:0000256" key="4">
    <source>
        <dbReference type="ARBA" id="ARBA00019114"/>
    </source>
</evidence>
<dbReference type="EC" id="2.7.7.7" evidence="3"/>
<evidence type="ECO:0000256" key="10">
    <source>
        <dbReference type="ARBA" id="ARBA00049244"/>
    </source>
</evidence>
<evidence type="ECO:0000256" key="3">
    <source>
        <dbReference type="ARBA" id="ARBA00012417"/>
    </source>
</evidence>
<dbReference type="RefSeq" id="WP_011641429.1">
    <property type="nucleotide sequence ID" value="NC_008346.1"/>
</dbReference>
<dbReference type="NCBIfam" id="TIGR00594">
    <property type="entry name" value="polc"/>
    <property type="match status" value="1"/>
</dbReference>
<dbReference type="GO" id="GO:0003676">
    <property type="term" value="F:nucleic acid binding"/>
    <property type="evidence" value="ECO:0007669"/>
    <property type="project" value="InterPro"/>
</dbReference>
<dbReference type="Proteomes" id="UP000001968">
    <property type="component" value="Chromosome"/>
</dbReference>
<comment type="catalytic activity">
    <reaction evidence="10">
        <text>DNA(n) + a 2'-deoxyribonucleoside 5'-triphosphate = DNA(n+1) + diphosphate</text>
        <dbReference type="Rhea" id="RHEA:22508"/>
        <dbReference type="Rhea" id="RHEA-COMP:17339"/>
        <dbReference type="Rhea" id="RHEA-COMP:17340"/>
        <dbReference type="ChEBI" id="CHEBI:33019"/>
        <dbReference type="ChEBI" id="CHEBI:61560"/>
        <dbReference type="ChEBI" id="CHEBI:173112"/>
        <dbReference type="EC" id="2.7.7.7"/>
    </reaction>
</comment>
<keyword evidence="6 12" id="KW-0548">Nucleotidyltransferase</keyword>
<dbReference type="InterPro" id="IPR041931">
    <property type="entry name" value="DNA_pol3_alpha_thumb_dom"/>
</dbReference>
<dbReference type="Pfam" id="PF01336">
    <property type="entry name" value="tRNA_anti-codon"/>
    <property type="match status" value="1"/>
</dbReference>
<dbReference type="Pfam" id="PF14579">
    <property type="entry name" value="HHH_6"/>
    <property type="match status" value="1"/>
</dbReference>
<dbReference type="InterPro" id="IPR004805">
    <property type="entry name" value="DnaE2/DnaE/PolC"/>
</dbReference>
<evidence type="ECO:0000256" key="8">
    <source>
        <dbReference type="ARBA" id="ARBA00022932"/>
    </source>
</evidence>
<evidence type="ECO:0000256" key="2">
    <source>
        <dbReference type="ARBA" id="ARBA00009496"/>
    </source>
</evidence>
<accession>Q0AVB7</accession>
<dbReference type="GO" id="GO:0008408">
    <property type="term" value="F:3'-5' exonuclease activity"/>
    <property type="evidence" value="ECO:0007669"/>
    <property type="project" value="InterPro"/>
</dbReference>
<feature type="domain" description="Polymerase/histidinol phosphatase N-terminal" evidence="11">
    <location>
        <begin position="6"/>
        <end position="73"/>
    </location>
</feature>
<dbReference type="SMART" id="SM00481">
    <property type="entry name" value="POLIIIAc"/>
    <property type="match status" value="1"/>
</dbReference>
<dbReference type="NCBIfam" id="NF005298">
    <property type="entry name" value="PRK06826.1"/>
    <property type="match status" value="1"/>
</dbReference>
<dbReference type="CDD" id="cd12113">
    <property type="entry name" value="PHP_PolIIIA_DnaE3"/>
    <property type="match status" value="1"/>
</dbReference>
<evidence type="ECO:0000256" key="1">
    <source>
        <dbReference type="ARBA" id="ARBA00004496"/>
    </source>
</evidence>
<dbReference type="eggNOG" id="COG0587">
    <property type="taxonomic scope" value="Bacteria"/>
</dbReference>
<evidence type="ECO:0000256" key="6">
    <source>
        <dbReference type="ARBA" id="ARBA00022695"/>
    </source>
</evidence>
<comment type="function">
    <text evidence="9">DNA polymerase III is a complex, multichain enzyme responsible for most of the replicative synthesis in bacteria. This DNA polymerase also exhibits 3' to 5' exonuclease activity. The alpha chain is the DNA polymerase.</text>
</comment>
<dbReference type="Pfam" id="PF17657">
    <property type="entry name" value="DNA_pol3_finger"/>
    <property type="match status" value="1"/>
</dbReference>
<dbReference type="GO" id="GO:0005737">
    <property type="term" value="C:cytoplasm"/>
    <property type="evidence" value="ECO:0007669"/>
    <property type="project" value="UniProtKB-SubCell"/>
</dbReference>
<dbReference type="CDD" id="cd04485">
    <property type="entry name" value="DnaE_OBF"/>
    <property type="match status" value="1"/>
</dbReference>
<dbReference type="PANTHER" id="PTHR32294:SF0">
    <property type="entry name" value="DNA POLYMERASE III SUBUNIT ALPHA"/>
    <property type="match status" value="1"/>
</dbReference>
<dbReference type="InterPro" id="IPR029460">
    <property type="entry name" value="DNAPol_HHH"/>
</dbReference>
<comment type="similarity">
    <text evidence="2">Belongs to the DNA polymerase type-C family. DnaE subfamily.</text>
</comment>
<keyword evidence="13" id="KW-1185">Reference proteome</keyword>
<dbReference type="AlphaFoldDB" id="Q0AVB7"/>
<keyword evidence="8 12" id="KW-0239">DNA-directed DNA polymerase</keyword>
<evidence type="ECO:0000256" key="5">
    <source>
        <dbReference type="ARBA" id="ARBA00022679"/>
    </source>
</evidence>
<sequence length="1130" mass="127984">MPGSFVHLHNHSEYSLLDGACRIKDLVNRAVELEMPAVAITDHGVLYGVIDFYREARKRGIKPLIGCELYVAPRSRLDKEARIDDNLYHLTLLCKNELGYRNLVQLVSRAFLEGFYYKPRVDQELLEKYHEGLIALSGCVVGEIPRLLQNGDYRGAREKALYYQELFGSGNFYLELQDHGLQEEKASLPGLLRLSREDSIPLAASNDCHYLRKKDAQVHDVLLCIQTGSVVNDEKRLRFSGSEFYMKSREEMAALFPDYPEALENTLKIAGECNLDFTFGEYHLPVFELPPGHSAESFLSEMVHEKFRRKYPDAQEKIIERLEYELRVINEMGFAAYFLIVQDLVNWSRQNGIPVGPGRGSAAGSLVSYVLDITTIDPLRYDLLFERFLNPERVSMPDIDIDFCFEKRDRVIDYIISKYGADRVAQIITFGTMAARAAIRDVGRALDVPYGQVDRIAKMVPAELGVSLERALEISPDLFTAYQSDYNTRNILDIAQAIEGMPRHASIHAAGVVIGRQSLSEILPLQKTPEGHVLTQFTKETVEDIGLLKMDILGLRTLTVIDRALEIIRKTRDEDIDISSIPLDDEAVYKLLSAGDTAGVFQLESDGLRRLLCEMKPDRFEDIIAVIALYRPGPLGSGMVEDFINRKNGRQEIEYIDPLLEDILKETYGVILYQEQVMRVASELADFTMGEADVLRRAMGKKKAEELMAQRDKFIAGAARNGIGLATASHLFDLMESFAGYGFNKSHSAAYALISYQTAYLKAHYPVEYLCAFLSSVIDNQDKVVSYIKECRRLGIKVLPPDINESYENFSVARDAIRFGLGAIKNVGQNAVKNIVEARKQGFYTSLFDFCRRVDLGQLNKRMLENLILAGCFDSLGFSRKGALSIMEECVNISLAIKQNECSQQGSLFGDEMEMVEEPIIKLKGEYESRERLLKEKEVLGFFVSESPLDEFRSLLPLISTHCLEDINLWEEESYVRVAGIVVNLSRRVSRKGESYARFVLEDLGGRIEVLVFPSAYRKNGDRLEADRAVIVEGYFDRREEQPKIALRKTGPIPESLREMHLRLAGNGDGEMDRNKLVKLLQKYPGDIEVFLHLPGRRLLVLNEKFNVSPSQDLKQELAAVYGPQNVWFN</sequence>
<dbReference type="InterPro" id="IPR004013">
    <property type="entry name" value="PHP_dom"/>
</dbReference>
<dbReference type="NCBIfam" id="NF004226">
    <property type="entry name" value="PRK05673.1"/>
    <property type="match status" value="1"/>
</dbReference>
<dbReference type="InterPro" id="IPR004365">
    <property type="entry name" value="NA-bd_OB_tRNA"/>
</dbReference>
<protein>
    <recommendedName>
        <fullName evidence="4">DNA polymerase III subunit alpha</fullName>
        <ecNumber evidence="3">2.7.7.7</ecNumber>
    </recommendedName>
</protein>
<name>Q0AVB7_SYNWW</name>
<reference evidence="13" key="1">
    <citation type="journal article" date="2010" name="Environ. Microbiol.">
        <title>The genome of Syntrophomonas wolfei: new insights into syntrophic metabolism and biohydrogen production.</title>
        <authorList>
            <person name="Sieber J.R."/>
            <person name="Sims D.R."/>
            <person name="Han C."/>
            <person name="Kim E."/>
            <person name="Lykidis A."/>
            <person name="Lapidus A.L."/>
            <person name="McDonnald E."/>
            <person name="Rohlin L."/>
            <person name="Culley D.E."/>
            <person name="Gunsalus R."/>
            <person name="McInerney M.J."/>
        </authorList>
    </citation>
    <scope>NUCLEOTIDE SEQUENCE [LARGE SCALE GENOMIC DNA]</scope>
    <source>
        <strain evidence="13">DSM 2245B / Goettingen</strain>
    </source>
</reference>
<evidence type="ECO:0000313" key="13">
    <source>
        <dbReference type="Proteomes" id="UP000001968"/>
    </source>
</evidence>
<dbReference type="InterPro" id="IPR016195">
    <property type="entry name" value="Pol/histidinol_Pase-like"/>
</dbReference>
<dbReference type="InterPro" id="IPR011708">
    <property type="entry name" value="DNA_pol3_alpha_NTPase_dom"/>
</dbReference>
<dbReference type="PANTHER" id="PTHR32294">
    <property type="entry name" value="DNA POLYMERASE III SUBUNIT ALPHA"/>
    <property type="match status" value="1"/>
</dbReference>
<evidence type="ECO:0000313" key="12">
    <source>
        <dbReference type="EMBL" id="ABI69337.1"/>
    </source>
</evidence>
<gene>
    <name evidence="12" type="ordered locus">Swol_2043</name>
</gene>
<dbReference type="EMBL" id="CP000448">
    <property type="protein sequence ID" value="ABI69337.1"/>
    <property type="molecule type" value="Genomic_DNA"/>
</dbReference>
<evidence type="ECO:0000259" key="11">
    <source>
        <dbReference type="SMART" id="SM00481"/>
    </source>
</evidence>
<dbReference type="Gene3D" id="1.10.10.1600">
    <property type="entry name" value="Bacterial DNA polymerase III alpha subunit, thumb domain"/>
    <property type="match status" value="1"/>
</dbReference>
<comment type="subcellular location">
    <subcellularLocation>
        <location evidence="1">Cytoplasm</location>
    </subcellularLocation>
</comment>
<dbReference type="KEGG" id="swo:Swol_2043"/>
<dbReference type="GO" id="GO:0006260">
    <property type="term" value="P:DNA replication"/>
    <property type="evidence" value="ECO:0007669"/>
    <property type="project" value="UniProtKB-KW"/>
</dbReference>
<keyword evidence="7" id="KW-0235">DNA replication</keyword>
<dbReference type="InterPro" id="IPR040982">
    <property type="entry name" value="DNA_pol3_finger"/>
</dbReference>
<dbReference type="OrthoDB" id="9803237at2"/>
<proteinExistence type="inferred from homology"/>
<dbReference type="Pfam" id="PF02811">
    <property type="entry name" value="PHP"/>
    <property type="match status" value="1"/>
</dbReference>
<dbReference type="Gene3D" id="3.20.20.140">
    <property type="entry name" value="Metal-dependent hydrolases"/>
    <property type="match status" value="1"/>
</dbReference>